<evidence type="ECO:0000313" key="2">
    <source>
        <dbReference type="EMBL" id="AEM88907.1"/>
    </source>
</evidence>
<organism evidence="2 3">
    <name type="scientific">Streptomyces violaceusniger (strain Tu 4113)</name>
    <dbReference type="NCBI Taxonomy" id="653045"/>
    <lineage>
        <taxon>Bacteria</taxon>
        <taxon>Bacillati</taxon>
        <taxon>Actinomycetota</taxon>
        <taxon>Actinomycetes</taxon>
        <taxon>Kitasatosporales</taxon>
        <taxon>Streptomycetaceae</taxon>
        <taxon>Streptomyces</taxon>
        <taxon>Streptomyces violaceusniger group</taxon>
    </lineage>
</organism>
<feature type="region of interest" description="Disordered" evidence="1">
    <location>
        <begin position="1"/>
        <end position="20"/>
    </location>
</feature>
<reference evidence="2" key="1">
    <citation type="submission" date="2011-08" db="EMBL/GenBank/DDBJ databases">
        <title>Complete sequence of plasmid 2 of Streptomyces violaceusniger Tu 4113.</title>
        <authorList>
            <consortium name="US DOE Joint Genome Institute"/>
            <person name="Lucas S."/>
            <person name="Han J."/>
            <person name="Lapidus A."/>
            <person name="Cheng J.-F."/>
            <person name="Goodwin L."/>
            <person name="Pitluck S."/>
            <person name="Peters L."/>
            <person name="Ivanova N."/>
            <person name="Daligault H."/>
            <person name="Detter J.C."/>
            <person name="Han C."/>
            <person name="Tapia R."/>
            <person name="Land M."/>
            <person name="Hauser L."/>
            <person name="Kyrpides N."/>
            <person name="Ivanova N."/>
            <person name="Pagani I."/>
            <person name="Hagen A."/>
            <person name="Katz L."/>
            <person name="Fiedler H.-P."/>
            <person name="Keasling J."/>
            <person name="Fortman J."/>
            <person name="Woyke T."/>
        </authorList>
    </citation>
    <scope>NUCLEOTIDE SEQUENCE [LARGE SCALE GENOMIC DNA]</scope>
    <source>
        <strain evidence="2">Tu 4113</strain>
        <plasmid evidence="2">pSTRVI02</plasmid>
    </source>
</reference>
<evidence type="ECO:0000256" key="1">
    <source>
        <dbReference type="SAM" id="MobiDB-lite"/>
    </source>
</evidence>
<keyword evidence="2" id="KW-0614">Plasmid</keyword>
<protein>
    <submittedName>
        <fullName evidence="2">Uncharacterized protein</fullName>
    </submittedName>
</protein>
<gene>
    <name evidence="2" type="ORF">Strvi_0131</name>
</gene>
<name>G2PHV6_STRV4</name>
<proteinExistence type="predicted"/>
<sequence>MTAQTTQAASPPRTATAPARPMSVEARAFMHARINSGLPPSKWGTYTWKVFFSLGGIT</sequence>
<dbReference type="EMBL" id="CP002996">
    <property type="protein sequence ID" value="AEM88907.1"/>
    <property type="molecule type" value="Genomic_DNA"/>
</dbReference>
<dbReference type="AlphaFoldDB" id="G2PHV6"/>
<dbReference type="HOGENOM" id="CLU_2977535_0_0_11"/>
<geneLocation type="plasmid" evidence="2 3">
    <name>pSTRVI02</name>
</geneLocation>
<dbReference type="Proteomes" id="UP000008703">
    <property type="component" value="Plasmid pSTRVI02"/>
</dbReference>
<accession>G2PHV6</accession>
<dbReference type="RefSeq" id="WP_014043842.1">
    <property type="nucleotide sequence ID" value="NC_015952.1"/>
</dbReference>
<evidence type="ECO:0000313" key="3">
    <source>
        <dbReference type="Proteomes" id="UP000008703"/>
    </source>
</evidence>
<dbReference type="KEGG" id="svl:Strvi_0131"/>
<keyword evidence="3" id="KW-1185">Reference proteome</keyword>